<evidence type="ECO:0000313" key="1">
    <source>
        <dbReference type="EMBL" id="MCF0060008.1"/>
    </source>
</evidence>
<dbReference type="AlphaFoldDB" id="A0A9X1PFZ5"/>
<name>A0A9X1PFZ5_9BACT</name>
<protein>
    <submittedName>
        <fullName evidence="1">DUF2851 family protein</fullName>
    </submittedName>
</protein>
<dbReference type="InterPro" id="IPR021272">
    <property type="entry name" value="DUF2851"/>
</dbReference>
<dbReference type="EMBL" id="JAJTTC010000001">
    <property type="protein sequence ID" value="MCF0060008.1"/>
    <property type="molecule type" value="Genomic_DNA"/>
</dbReference>
<accession>A0A9X1PFZ5</accession>
<dbReference type="RefSeq" id="WP_234652419.1">
    <property type="nucleotide sequence ID" value="NZ_CP094997.1"/>
</dbReference>
<sequence>MNEDILSFIWRFQYFAAEALYTDEGSQLSIIRTGHRNGNSGPDFSEARVVIGEFQWIGSIEIHVKSSDWYLHDHETDPAYETVILHVVWENDRPVVRRDGTLLPTLTLKGIVKKSVLERYTQLQDETETIPCAPMFAQVNEIQKYGMLDRTLLERLDKKASLVMELLARNNNDWEETAYQWLARNFGFKLNDAPFTRLTEIVTWKIIRKHRDKLSQIEALLFGCAGLIPIESNDFYIRQLRTEYQFLSAKYGLKTQQMNGHEWKNLRMRPAGFPTVRLAQFARLIHKNGSLFSEIISTSAFSSLQAMFHTEQSDYWQDHYLFEKKSKGKVPFLGKDSVNLLIINGAVPLLVGYAKHRQQPELLEKAIYWLSEIGAEKNRITREWEMLGMKVTTAADSQALIEWYNHYCTFRKCLECTVGATLIRSVSL</sequence>
<comment type="caution">
    <text evidence="1">The sequence shown here is derived from an EMBL/GenBank/DDBJ whole genome shotgun (WGS) entry which is preliminary data.</text>
</comment>
<evidence type="ECO:0000313" key="2">
    <source>
        <dbReference type="Proteomes" id="UP001139000"/>
    </source>
</evidence>
<dbReference type="Pfam" id="PF11013">
    <property type="entry name" value="DUF2851"/>
    <property type="match status" value="1"/>
</dbReference>
<reference evidence="1" key="1">
    <citation type="submission" date="2021-12" db="EMBL/GenBank/DDBJ databases">
        <title>Novel species in genus Dyadobacter.</title>
        <authorList>
            <person name="Ma C."/>
        </authorList>
    </citation>
    <scope>NUCLEOTIDE SEQUENCE</scope>
    <source>
        <strain evidence="1">LJ419</strain>
    </source>
</reference>
<gene>
    <name evidence="1" type="ORF">LXM26_00780</name>
</gene>
<organism evidence="1 2">
    <name type="scientific">Dyadobacter chenwenxiniae</name>
    <dbReference type="NCBI Taxonomy" id="2906456"/>
    <lineage>
        <taxon>Bacteria</taxon>
        <taxon>Pseudomonadati</taxon>
        <taxon>Bacteroidota</taxon>
        <taxon>Cytophagia</taxon>
        <taxon>Cytophagales</taxon>
        <taxon>Spirosomataceae</taxon>
        <taxon>Dyadobacter</taxon>
    </lineage>
</organism>
<dbReference type="Proteomes" id="UP001139000">
    <property type="component" value="Unassembled WGS sequence"/>
</dbReference>
<keyword evidence="2" id="KW-1185">Reference proteome</keyword>
<proteinExistence type="predicted"/>